<dbReference type="eggNOG" id="ENOG50333S7">
    <property type="taxonomic scope" value="Bacteria"/>
</dbReference>
<reference evidence="1 2" key="1">
    <citation type="submission" date="2008-06" db="EMBL/GenBank/DDBJ databases">
        <title>Complete sequence of Pelodictyon phaeoclathratiforme BU-1.</title>
        <authorList>
            <consortium name="US DOE Joint Genome Institute"/>
            <person name="Lucas S."/>
            <person name="Copeland A."/>
            <person name="Lapidus A."/>
            <person name="Glavina del Rio T."/>
            <person name="Dalin E."/>
            <person name="Tice H."/>
            <person name="Bruce D."/>
            <person name="Goodwin L."/>
            <person name="Pitluck S."/>
            <person name="Schmutz J."/>
            <person name="Larimer F."/>
            <person name="Land M."/>
            <person name="Hauser L."/>
            <person name="Kyrpides N."/>
            <person name="Mikhailova N."/>
            <person name="Liu Z."/>
            <person name="Li T."/>
            <person name="Zhao F."/>
            <person name="Overmann J."/>
            <person name="Bryant D.A."/>
            <person name="Richardson P."/>
        </authorList>
    </citation>
    <scope>NUCLEOTIDE SEQUENCE [LARGE SCALE GENOMIC DNA]</scope>
    <source>
        <strain evidence="2">DSM 5477 / BU-1</strain>
    </source>
</reference>
<dbReference type="OrthoDB" id="9813050at2"/>
<dbReference type="HOGENOM" id="CLU_067089_1_1_10"/>
<dbReference type="Proteomes" id="UP000002724">
    <property type="component" value="Chromosome"/>
</dbReference>
<dbReference type="AlphaFoldDB" id="B4SBA0"/>
<accession>B4SBA0</accession>
<keyword evidence="2" id="KW-1185">Reference proteome</keyword>
<evidence type="ECO:0008006" key="3">
    <source>
        <dbReference type="Google" id="ProtNLM"/>
    </source>
</evidence>
<evidence type="ECO:0000313" key="1">
    <source>
        <dbReference type="EMBL" id="ACF42521.1"/>
    </source>
</evidence>
<dbReference type="EMBL" id="CP001110">
    <property type="protein sequence ID" value="ACF42521.1"/>
    <property type="molecule type" value="Genomic_DNA"/>
</dbReference>
<dbReference type="KEGG" id="pph:Ppha_0183"/>
<evidence type="ECO:0000313" key="2">
    <source>
        <dbReference type="Proteomes" id="UP000002724"/>
    </source>
</evidence>
<gene>
    <name evidence="1" type="ordered locus">Ppha_0183</name>
</gene>
<dbReference type="STRING" id="324925.Ppha_0183"/>
<sequence>MFAHYAWNMVLSESLYTPLQCLEVILRNSVHDAATAHFKTDRWFDLPGLLSPQEVNKVQEAKNTLVKSKKPLDAGRIIPELTFGFWISLFDVRYEKILWPWLLKPVVPNMSRHIRIRENLSKRLNRVRTLRNRIFHHEPIWHWRDLQSQHTEA</sequence>
<protein>
    <recommendedName>
        <fullName evidence="3">Abi family protein</fullName>
    </recommendedName>
</protein>
<name>B4SBA0_PELPB</name>
<proteinExistence type="predicted"/>
<organism evidence="1 2">
    <name type="scientific">Pelodictyon phaeoclathratiforme (strain DSM 5477 / BU-1)</name>
    <dbReference type="NCBI Taxonomy" id="324925"/>
    <lineage>
        <taxon>Bacteria</taxon>
        <taxon>Pseudomonadati</taxon>
        <taxon>Chlorobiota</taxon>
        <taxon>Chlorobiia</taxon>
        <taxon>Chlorobiales</taxon>
        <taxon>Chlorobiaceae</taxon>
        <taxon>Chlorobium/Pelodictyon group</taxon>
        <taxon>Pelodictyon</taxon>
    </lineage>
</organism>